<dbReference type="Pfam" id="PF00078">
    <property type="entry name" value="RVT_1"/>
    <property type="match status" value="1"/>
</dbReference>
<sequence>MPFGLTGAAATFQRLMERVLAGLKWNTCLVYLDDIIVFRRTVDEHIEHLAQVLGRLQEAGLKANTGKCKLFCQEVRYLGHVIGKRGLEPDPSLTEKMRSYPIPKCLSEVQSFLGLASYYRKFIKNFAAIAKPLHQLTEKRKPFVWTPECTEAFRKLQAALLSEPVLQLPNFNTPFILDTDASDSAIGAVLSQVDEQGREHPVAYASRTLTRAEQRYCVTRREMLAVITFTDQFRPYLQQKFTLRTDHGSLQWLRDFKNPDGQWARWQQKLQQYDFDIEHRAGSRHANADTLSRIPCKQCGRSATEVTSVPVNVVALENLEEMRTSQLDDEDIAPILKAKAAGVVGQEIRCGKRSNFKNLLMLNWDRLAVWHAIFNEEVVLRRPARLPMASSGPKESRKLYTKTGA</sequence>
<dbReference type="FunFam" id="3.30.70.270:FF:000020">
    <property type="entry name" value="Transposon Tf2-6 polyprotein-like Protein"/>
    <property type="match status" value="1"/>
</dbReference>
<feature type="domain" description="Reverse transcriptase" evidence="6">
    <location>
        <begin position="1"/>
        <end position="82"/>
    </location>
</feature>
<dbReference type="AlphaFoldDB" id="A0A5S6QK60"/>
<dbReference type="PANTHER" id="PTHR37984">
    <property type="entry name" value="PROTEIN CBG26694"/>
    <property type="match status" value="1"/>
</dbReference>
<proteinExistence type="predicted"/>
<dbReference type="FunFam" id="3.30.70.270:FF:000003">
    <property type="entry name" value="Transposon Ty3-G Gag-Pol polyprotein"/>
    <property type="match status" value="1"/>
</dbReference>
<dbReference type="CDD" id="cd01647">
    <property type="entry name" value="RT_LTR"/>
    <property type="match status" value="1"/>
</dbReference>
<dbReference type="Proteomes" id="UP000046395">
    <property type="component" value="Unassembled WGS sequence"/>
</dbReference>
<dbReference type="SUPFAM" id="SSF56672">
    <property type="entry name" value="DNA/RNA polymerases"/>
    <property type="match status" value="1"/>
</dbReference>
<keyword evidence="3" id="KW-0255">Endonuclease</keyword>
<evidence type="ECO:0000256" key="4">
    <source>
        <dbReference type="ARBA" id="ARBA00022918"/>
    </source>
</evidence>
<organism evidence="7 8">
    <name type="scientific">Trichuris muris</name>
    <name type="common">Mouse whipworm</name>
    <dbReference type="NCBI Taxonomy" id="70415"/>
    <lineage>
        <taxon>Eukaryota</taxon>
        <taxon>Metazoa</taxon>
        <taxon>Ecdysozoa</taxon>
        <taxon>Nematoda</taxon>
        <taxon>Enoplea</taxon>
        <taxon>Dorylaimia</taxon>
        <taxon>Trichinellida</taxon>
        <taxon>Trichuridae</taxon>
        <taxon>Trichuris</taxon>
    </lineage>
</organism>
<dbReference type="FunFam" id="3.10.20.370:FF:000001">
    <property type="entry name" value="Retrovirus-related Pol polyprotein from transposon 17.6-like protein"/>
    <property type="match status" value="1"/>
</dbReference>
<evidence type="ECO:0000256" key="5">
    <source>
        <dbReference type="ARBA" id="ARBA00023268"/>
    </source>
</evidence>
<dbReference type="InterPro" id="IPR041577">
    <property type="entry name" value="RT_RNaseH_2"/>
</dbReference>
<dbReference type="CDD" id="cd09274">
    <property type="entry name" value="RNase_HI_RT_Ty3"/>
    <property type="match status" value="1"/>
</dbReference>
<keyword evidence="3" id="KW-0378">Hydrolase</keyword>
<evidence type="ECO:0000259" key="6">
    <source>
        <dbReference type="PROSITE" id="PS50878"/>
    </source>
</evidence>
<dbReference type="InterPro" id="IPR043502">
    <property type="entry name" value="DNA/RNA_pol_sf"/>
</dbReference>
<dbReference type="Gene3D" id="3.10.20.370">
    <property type="match status" value="1"/>
</dbReference>
<evidence type="ECO:0000256" key="3">
    <source>
        <dbReference type="ARBA" id="ARBA00022759"/>
    </source>
</evidence>
<dbReference type="WBParaSite" id="TMUE_2000007554.1">
    <property type="protein sequence ID" value="TMUE_2000007554.1"/>
    <property type="gene ID" value="WBGene00299920"/>
</dbReference>
<keyword evidence="4" id="KW-0548">Nucleotidyltransferase</keyword>
<dbReference type="STRING" id="70415.A0A5S6QK60"/>
<keyword evidence="2" id="KW-0540">Nuclease</keyword>
<keyword evidence="5" id="KW-0511">Multifunctional enzyme</keyword>
<dbReference type="GO" id="GO:0004519">
    <property type="term" value="F:endonuclease activity"/>
    <property type="evidence" value="ECO:0007669"/>
    <property type="project" value="UniProtKB-KW"/>
</dbReference>
<reference evidence="8" key="1">
    <citation type="submission" date="2019-12" db="UniProtKB">
        <authorList>
            <consortium name="WormBaseParasite"/>
        </authorList>
    </citation>
    <scope>IDENTIFICATION</scope>
</reference>
<evidence type="ECO:0000313" key="7">
    <source>
        <dbReference type="Proteomes" id="UP000046395"/>
    </source>
</evidence>
<keyword evidence="4" id="KW-0695">RNA-directed DNA polymerase</keyword>
<dbReference type="PANTHER" id="PTHR37984:SF5">
    <property type="entry name" value="PROTEIN NYNRIN-LIKE"/>
    <property type="match status" value="1"/>
</dbReference>
<name>A0A5S6QK60_TRIMR</name>
<dbReference type="InterPro" id="IPR043128">
    <property type="entry name" value="Rev_trsase/Diguanyl_cyclase"/>
</dbReference>
<evidence type="ECO:0000256" key="2">
    <source>
        <dbReference type="ARBA" id="ARBA00022722"/>
    </source>
</evidence>
<protein>
    <recommendedName>
        <fullName evidence="1">RNA-directed DNA polymerase</fullName>
        <ecNumber evidence="1">2.7.7.49</ecNumber>
    </recommendedName>
</protein>
<evidence type="ECO:0000256" key="1">
    <source>
        <dbReference type="ARBA" id="ARBA00012493"/>
    </source>
</evidence>
<keyword evidence="7" id="KW-1185">Reference proteome</keyword>
<dbReference type="PROSITE" id="PS50878">
    <property type="entry name" value="RT_POL"/>
    <property type="match status" value="1"/>
</dbReference>
<dbReference type="Gene3D" id="3.30.70.270">
    <property type="match status" value="2"/>
</dbReference>
<dbReference type="InterPro" id="IPR050951">
    <property type="entry name" value="Retrovirus_Pol_polyprotein"/>
</dbReference>
<dbReference type="InterPro" id="IPR000477">
    <property type="entry name" value="RT_dom"/>
</dbReference>
<keyword evidence="4" id="KW-0808">Transferase</keyword>
<accession>A0A5S6QK60</accession>
<dbReference type="GO" id="GO:0003964">
    <property type="term" value="F:RNA-directed DNA polymerase activity"/>
    <property type="evidence" value="ECO:0007669"/>
    <property type="project" value="UniProtKB-KW"/>
</dbReference>
<dbReference type="EC" id="2.7.7.49" evidence="1"/>
<dbReference type="Pfam" id="PF17919">
    <property type="entry name" value="RT_RNaseH_2"/>
    <property type="match status" value="1"/>
</dbReference>
<evidence type="ECO:0000313" key="8">
    <source>
        <dbReference type="WBParaSite" id="TMUE_2000007554.1"/>
    </source>
</evidence>